<sequence length="110" mass="12526">MEQRQTKIPQVFLWFGTCWPLDVSIYLPYGLVFLQGFQGPINLSLAVPPQNSNSKRILQSYPGPDKYGECPYSVFPSKDMNVPLDGSNDQVNNTKETPSTYLCWFTDEIN</sequence>
<dbReference type="EMBL" id="VBQZ03000025">
    <property type="protein sequence ID" value="MXQ85276.1"/>
    <property type="molecule type" value="Genomic_DNA"/>
</dbReference>
<keyword evidence="1" id="KW-0812">Transmembrane</keyword>
<feature type="transmembrane region" description="Helical" evidence="1">
    <location>
        <begin position="12"/>
        <end position="34"/>
    </location>
</feature>
<evidence type="ECO:0000313" key="2">
    <source>
        <dbReference type="EMBL" id="MXQ85276.1"/>
    </source>
</evidence>
<dbReference type="AlphaFoldDB" id="A0A6B0RAV9"/>
<accession>A0A6B0RAV9</accession>
<dbReference type="Proteomes" id="UP000322234">
    <property type="component" value="Unassembled WGS sequence"/>
</dbReference>
<proteinExistence type="predicted"/>
<reference evidence="2" key="1">
    <citation type="submission" date="2019-10" db="EMBL/GenBank/DDBJ databases">
        <title>The sequence and de novo assembly of the wild yak genome.</title>
        <authorList>
            <person name="Liu Y."/>
        </authorList>
    </citation>
    <scope>NUCLEOTIDE SEQUENCE [LARGE SCALE GENOMIC DNA]</scope>
    <source>
        <strain evidence="2">WY2019</strain>
    </source>
</reference>
<protein>
    <submittedName>
        <fullName evidence="2">Uncharacterized protein</fullName>
    </submittedName>
</protein>
<keyword evidence="3" id="KW-1185">Reference proteome</keyword>
<comment type="caution">
    <text evidence="2">The sequence shown here is derived from an EMBL/GenBank/DDBJ whole genome shotgun (WGS) entry which is preliminary data.</text>
</comment>
<gene>
    <name evidence="2" type="ORF">E5288_WYG014402</name>
</gene>
<name>A0A6B0RAV9_9CETA</name>
<evidence type="ECO:0000256" key="1">
    <source>
        <dbReference type="SAM" id="Phobius"/>
    </source>
</evidence>
<keyword evidence="1" id="KW-0472">Membrane</keyword>
<organism evidence="2 3">
    <name type="scientific">Bos mutus</name>
    <name type="common">wild yak</name>
    <dbReference type="NCBI Taxonomy" id="72004"/>
    <lineage>
        <taxon>Eukaryota</taxon>
        <taxon>Metazoa</taxon>
        <taxon>Chordata</taxon>
        <taxon>Craniata</taxon>
        <taxon>Vertebrata</taxon>
        <taxon>Euteleostomi</taxon>
        <taxon>Mammalia</taxon>
        <taxon>Eutheria</taxon>
        <taxon>Laurasiatheria</taxon>
        <taxon>Artiodactyla</taxon>
        <taxon>Ruminantia</taxon>
        <taxon>Pecora</taxon>
        <taxon>Bovidae</taxon>
        <taxon>Bovinae</taxon>
        <taxon>Bos</taxon>
    </lineage>
</organism>
<evidence type="ECO:0000313" key="3">
    <source>
        <dbReference type="Proteomes" id="UP000322234"/>
    </source>
</evidence>
<keyword evidence="1" id="KW-1133">Transmembrane helix</keyword>